<dbReference type="PANTHER" id="PTHR36694">
    <property type="entry name" value="PASIFLORA 1, ISOFORM A-RELATED"/>
    <property type="match status" value="1"/>
</dbReference>
<dbReference type="AlphaFoldDB" id="A0A6P4ZTG0"/>
<keyword evidence="1" id="KW-0472">Membrane</keyword>
<feature type="transmembrane region" description="Helical" evidence="1">
    <location>
        <begin position="122"/>
        <end position="154"/>
    </location>
</feature>
<evidence type="ECO:0000256" key="1">
    <source>
        <dbReference type="SAM" id="Phobius"/>
    </source>
</evidence>
<sequence>MCCCRLQSCCCCGLREGSIAVGIIDLILSALGLALGVWPIAASGGAVQVNPYSYGTLGVYAISILFSILLILGAVKNNACLCLAWIIWSSICLVLNIALVGWICVVAWGVNVGASAAAAAGSAFAAALGIVAVSLYIALAILGVIIFFLIYGIIVVNSFRQELNESGGNPAGSYPMQAV</sequence>
<evidence type="ECO:0000313" key="3">
    <source>
        <dbReference type="RefSeq" id="XP_019637384.1"/>
    </source>
</evidence>
<dbReference type="Proteomes" id="UP000515135">
    <property type="component" value="Unplaced"/>
</dbReference>
<reference evidence="3" key="1">
    <citation type="submission" date="2025-08" db="UniProtKB">
        <authorList>
            <consortium name="RefSeq"/>
        </authorList>
    </citation>
    <scope>IDENTIFICATION</scope>
    <source>
        <tissue evidence="3">Gonad</tissue>
    </source>
</reference>
<evidence type="ECO:0000313" key="2">
    <source>
        <dbReference type="Proteomes" id="UP000515135"/>
    </source>
</evidence>
<dbReference type="PANTHER" id="PTHR36694:SF11">
    <property type="entry name" value="LP21121P-RELATED"/>
    <property type="match status" value="1"/>
</dbReference>
<keyword evidence="1" id="KW-0812">Transmembrane</keyword>
<name>A0A6P4ZTG0_BRABE</name>
<feature type="transmembrane region" description="Helical" evidence="1">
    <location>
        <begin position="20"/>
        <end position="40"/>
    </location>
</feature>
<keyword evidence="1" id="KW-1133">Transmembrane helix</keyword>
<feature type="transmembrane region" description="Helical" evidence="1">
    <location>
        <begin position="52"/>
        <end position="75"/>
    </location>
</feature>
<feature type="transmembrane region" description="Helical" evidence="1">
    <location>
        <begin position="82"/>
        <end position="110"/>
    </location>
</feature>
<dbReference type="GeneID" id="109479806"/>
<dbReference type="RefSeq" id="XP_019637384.1">
    <property type="nucleotide sequence ID" value="XM_019781825.1"/>
</dbReference>
<proteinExistence type="predicted"/>
<gene>
    <name evidence="3" type="primary">LOC109479806</name>
</gene>
<keyword evidence="2" id="KW-1185">Reference proteome</keyword>
<organism evidence="2 3">
    <name type="scientific">Branchiostoma belcheri</name>
    <name type="common">Amphioxus</name>
    <dbReference type="NCBI Taxonomy" id="7741"/>
    <lineage>
        <taxon>Eukaryota</taxon>
        <taxon>Metazoa</taxon>
        <taxon>Chordata</taxon>
        <taxon>Cephalochordata</taxon>
        <taxon>Leptocardii</taxon>
        <taxon>Amphioxiformes</taxon>
        <taxon>Branchiostomatidae</taxon>
        <taxon>Branchiostoma</taxon>
    </lineage>
</organism>
<protein>
    <submittedName>
        <fullName evidence="3">Uncharacterized protein LOC109479806</fullName>
    </submittedName>
</protein>
<accession>A0A6P4ZTG0</accession>
<dbReference type="OrthoDB" id="10425691at2759"/>
<dbReference type="KEGG" id="bbel:109479806"/>